<evidence type="ECO:0000256" key="14">
    <source>
        <dbReference type="PROSITE-ProRule" id="PRU00289"/>
    </source>
</evidence>
<evidence type="ECO:0000256" key="11">
    <source>
        <dbReference type="ARBA" id="ARBA00023136"/>
    </source>
</evidence>
<name>A0A2M6W442_9BACT</name>
<feature type="transmembrane region" description="Helical" evidence="16">
    <location>
        <begin position="139"/>
        <end position="160"/>
    </location>
</feature>
<dbReference type="CDD" id="cd01127">
    <property type="entry name" value="TrwB_TraG_TraD_VirD4"/>
    <property type="match status" value="1"/>
</dbReference>
<evidence type="ECO:0000256" key="9">
    <source>
        <dbReference type="ARBA" id="ARBA00022989"/>
    </source>
</evidence>
<feature type="region of interest" description="Disordered" evidence="15">
    <location>
        <begin position="745"/>
        <end position="790"/>
    </location>
</feature>
<dbReference type="Proteomes" id="UP000231183">
    <property type="component" value="Unassembled WGS sequence"/>
</dbReference>
<dbReference type="Pfam" id="PF01580">
    <property type="entry name" value="FtsK_SpoIIIE"/>
    <property type="match status" value="1"/>
</dbReference>
<feature type="binding site" evidence="14">
    <location>
        <begin position="426"/>
        <end position="433"/>
    </location>
    <ligand>
        <name>ATP</name>
        <dbReference type="ChEBI" id="CHEBI:30616"/>
    </ligand>
</feature>
<evidence type="ECO:0000256" key="7">
    <source>
        <dbReference type="ARBA" id="ARBA00022829"/>
    </source>
</evidence>
<dbReference type="PANTHER" id="PTHR22683:SF41">
    <property type="entry name" value="DNA TRANSLOCASE FTSK"/>
    <property type="match status" value="1"/>
</dbReference>
<dbReference type="GO" id="GO:0051301">
    <property type="term" value="P:cell division"/>
    <property type="evidence" value="ECO:0007669"/>
    <property type="project" value="UniProtKB-KW"/>
</dbReference>
<keyword evidence="10" id="KW-0238">DNA-binding</keyword>
<keyword evidence="8 14" id="KW-0067">ATP-binding</keyword>
<dbReference type="Pfam" id="PF13491">
    <property type="entry name" value="FtsK_4TM"/>
    <property type="match status" value="1"/>
</dbReference>
<keyword evidence="4" id="KW-0132">Cell division</keyword>
<evidence type="ECO:0000256" key="1">
    <source>
        <dbReference type="ARBA" id="ARBA00004651"/>
    </source>
</evidence>
<evidence type="ECO:0000313" key="18">
    <source>
        <dbReference type="EMBL" id="PIT87490.1"/>
    </source>
</evidence>
<dbReference type="GO" id="GO:0005524">
    <property type="term" value="F:ATP binding"/>
    <property type="evidence" value="ECO:0007669"/>
    <property type="project" value="UniProtKB-UniRule"/>
</dbReference>
<evidence type="ECO:0000256" key="5">
    <source>
        <dbReference type="ARBA" id="ARBA00022692"/>
    </source>
</evidence>
<keyword evidence="7" id="KW-0159">Chromosome partition</keyword>
<keyword evidence="5 16" id="KW-0812">Transmembrane</keyword>
<keyword evidence="12" id="KW-0131">Cell cycle</keyword>
<evidence type="ECO:0000256" key="10">
    <source>
        <dbReference type="ARBA" id="ARBA00023125"/>
    </source>
</evidence>
<dbReference type="InterPro" id="IPR027417">
    <property type="entry name" value="P-loop_NTPase"/>
</dbReference>
<dbReference type="GO" id="GO:0007059">
    <property type="term" value="P:chromosome segregation"/>
    <property type="evidence" value="ECO:0007669"/>
    <property type="project" value="UniProtKB-KW"/>
</dbReference>
<comment type="subcellular location">
    <subcellularLocation>
        <location evidence="1">Cell membrane</location>
        <topology evidence="1">Multi-pass membrane protein</topology>
    </subcellularLocation>
</comment>
<keyword evidence="11 16" id="KW-0472">Membrane</keyword>
<keyword evidence="3" id="KW-1003">Cell membrane</keyword>
<proteinExistence type="inferred from homology"/>
<dbReference type="SUPFAM" id="SSF52540">
    <property type="entry name" value="P-loop containing nucleoside triphosphate hydrolases"/>
    <property type="match status" value="1"/>
</dbReference>
<reference evidence="19" key="1">
    <citation type="submission" date="2017-09" db="EMBL/GenBank/DDBJ databases">
        <title>Depth-based differentiation of microbial function through sediment-hosted aquifers and enrichment of novel symbionts in the deep terrestrial subsurface.</title>
        <authorList>
            <person name="Probst A.J."/>
            <person name="Ladd B."/>
            <person name="Jarett J.K."/>
            <person name="Geller-Mcgrath D.E."/>
            <person name="Sieber C.M.K."/>
            <person name="Emerson J.B."/>
            <person name="Anantharaman K."/>
            <person name="Thomas B.C."/>
            <person name="Malmstrom R."/>
            <person name="Stieglmeier M."/>
            <person name="Klingl A."/>
            <person name="Woyke T."/>
            <person name="Ryan C.M."/>
            <person name="Banfield J.F."/>
        </authorList>
    </citation>
    <scope>NUCLEOTIDE SEQUENCE [LARGE SCALE GENOMIC DNA]</scope>
</reference>
<evidence type="ECO:0000256" key="16">
    <source>
        <dbReference type="SAM" id="Phobius"/>
    </source>
</evidence>
<dbReference type="SMART" id="SM00382">
    <property type="entry name" value="AAA"/>
    <property type="match status" value="1"/>
</dbReference>
<organism evidence="18 19">
    <name type="scientific">Candidatus Magasanikbacteria bacterium CG10_big_fil_rev_8_21_14_0_10_40_10</name>
    <dbReference type="NCBI Taxonomy" id="1974648"/>
    <lineage>
        <taxon>Bacteria</taxon>
        <taxon>Candidatus Magasanikiibacteriota</taxon>
    </lineage>
</organism>
<evidence type="ECO:0000259" key="17">
    <source>
        <dbReference type="PROSITE" id="PS50901"/>
    </source>
</evidence>
<dbReference type="InterPro" id="IPR025199">
    <property type="entry name" value="FtsK_4TM"/>
</dbReference>
<feature type="domain" description="FtsK" evidence="17">
    <location>
        <begin position="404"/>
        <end position="595"/>
    </location>
</feature>
<dbReference type="Gene3D" id="1.10.10.10">
    <property type="entry name" value="Winged helix-like DNA-binding domain superfamily/Winged helix DNA-binding domain"/>
    <property type="match status" value="1"/>
</dbReference>
<protein>
    <recommendedName>
        <fullName evidence="17">FtsK domain-containing protein</fullName>
    </recommendedName>
</protein>
<dbReference type="PROSITE" id="PS50901">
    <property type="entry name" value="FTSK"/>
    <property type="match status" value="1"/>
</dbReference>
<evidence type="ECO:0000256" key="4">
    <source>
        <dbReference type="ARBA" id="ARBA00022618"/>
    </source>
</evidence>
<evidence type="ECO:0000256" key="2">
    <source>
        <dbReference type="ARBA" id="ARBA00006474"/>
    </source>
</evidence>
<evidence type="ECO:0000313" key="19">
    <source>
        <dbReference type="Proteomes" id="UP000231183"/>
    </source>
</evidence>
<dbReference type="Gene3D" id="3.30.980.40">
    <property type="match status" value="1"/>
</dbReference>
<dbReference type="Pfam" id="PF09397">
    <property type="entry name" value="FtsK_gamma"/>
    <property type="match status" value="1"/>
</dbReference>
<evidence type="ECO:0000256" key="6">
    <source>
        <dbReference type="ARBA" id="ARBA00022741"/>
    </source>
</evidence>
<comment type="subunit">
    <text evidence="13">Homohexamer. Forms a ring that surrounds DNA.</text>
</comment>
<accession>A0A2M6W442</accession>
<dbReference type="InterPro" id="IPR002543">
    <property type="entry name" value="FtsK_dom"/>
</dbReference>
<dbReference type="InterPro" id="IPR018541">
    <property type="entry name" value="Ftsk_gamma"/>
</dbReference>
<feature type="transmembrane region" description="Helical" evidence="16">
    <location>
        <begin position="91"/>
        <end position="107"/>
    </location>
</feature>
<dbReference type="EMBL" id="PFBX01000026">
    <property type="protein sequence ID" value="PIT87490.1"/>
    <property type="molecule type" value="Genomic_DNA"/>
</dbReference>
<dbReference type="InterPro" id="IPR036388">
    <property type="entry name" value="WH-like_DNA-bd_sf"/>
</dbReference>
<dbReference type="GO" id="GO:0003677">
    <property type="term" value="F:DNA binding"/>
    <property type="evidence" value="ECO:0007669"/>
    <property type="project" value="UniProtKB-KW"/>
</dbReference>
<dbReference type="InterPro" id="IPR041027">
    <property type="entry name" value="FtsK_alpha"/>
</dbReference>
<feature type="compositionally biased region" description="Acidic residues" evidence="15">
    <location>
        <begin position="212"/>
        <end position="229"/>
    </location>
</feature>
<evidence type="ECO:0000256" key="13">
    <source>
        <dbReference type="ARBA" id="ARBA00025923"/>
    </source>
</evidence>
<feature type="transmembrane region" description="Helical" evidence="16">
    <location>
        <begin position="21"/>
        <end position="48"/>
    </location>
</feature>
<feature type="region of interest" description="Disordered" evidence="15">
    <location>
        <begin position="210"/>
        <end position="265"/>
    </location>
</feature>
<feature type="compositionally biased region" description="Acidic residues" evidence="15">
    <location>
        <begin position="770"/>
        <end position="790"/>
    </location>
</feature>
<evidence type="ECO:0000256" key="8">
    <source>
        <dbReference type="ARBA" id="ARBA00022840"/>
    </source>
</evidence>
<feature type="transmembrane region" description="Helical" evidence="16">
    <location>
        <begin position="54"/>
        <end position="79"/>
    </location>
</feature>
<feature type="transmembrane region" description="Helical" evidence="16">
    <location>
        <begin position="113"/>
        <end position="132"/>
    </location>
</feature>
<dbReference type="Pfam" id="PF17854">
    <property type="entry name" value="FtsK_alpha"/>
    <property type="match status" value="1"/>
</dbReference>
<evidence type="ECO:0000256" key="12">
    <source>
        <dbReference type="ARBA" id="ARBA00023306"/>
    </source>
</evidence>
<dbReference type="InterPro" id="IPR003593">
    <property type="entry name" value="AAA+_ATPase"/>
</dbReference>
<gene>
    <name evidence="18" type="ORF">COU31_02895</name>
</gene>
<sequence length="790" mass="88216">MARRRRRQLSFFEKMNLNPDINRGLLAIFLFIAGALAALSFFGLAGVAGHFIDALLAIAFGQVRYTFPIILLLVAVLMIKDMDYNYQPTHWLGAILFFLSFNALVHLHNPTEIMWDMAVQGYGGGLIGFLLAWPFASYIGYWGGLIILIGLTLIAIIFLFNTSLAKIVDLHRRLFSTLGWIGQKMIKLFGFFKIDQDKTKFKIKGQYSVDDSAQENESNNDNDKEDDQEETARFKKKLLKQEERDQEEDDYEKKEEENEDEEEEKTFYKKPNIIIRDLPSLDLLYISKSKPTAGDIKANAQTIKETLFNFGIDVTMGEVRIGPTVAQYALKPAKGVKLTRITALNNDLALSLASHPIRIEAPIPGKSLVGIEVPNQRVAMVSLRELLESKEWKSRSNNMHIALGKDVAGKVWCGDLPKMPHLLIAGATGSGKTVCINTILLSLLYENTAETLRLIMVDPKRVELTMYNGIPHLLTPVITDHKKTVNALRWTINEMNRRFDLLSLAGRRDINSYNQSADETLPHIVFVIDELADLMAMAASEVEAGIIRLAQMARAVGIHLIVATQRPSTEVITGLMKANIPARIAFSVASHIDSRTILDCPGAEKLLGRGDMLFLSAEMSKPMRLQGAFISEEELQRVIKHLKGNNGDKPEYDESITGVIHENSSGTINMFGGADDDYDLKFEDAKQIVLESGKASASLLQRRMKIGYARAARILDELEEAGIVGPADGAKPREVFTEHLRVNTAKETTPKEQSLDSGGAPVFFDSSVKEEDEENNDENEVEILEEEKTL</sequence>
<dbReference type="PANTHER" id="PTHR22683">
    <property type="entry name" value="SPORULATION PROTEIN RELATED"/>
    <property type="match status" value="1"/>
</dbReference>
<keyword evidence="9 16" id="KW-1133">Transmembrane helix</keyword>
<comment type="caution">
    <text evidence="18">The sequence shown here is derived from an EMBL/GenBank/DDBJ whole genome shotgun (WGS) entry which is preliminary data.</text>
</comment>
<comment type="similarity">
    <text evidence="2">Belongs to the FtsK/SpoIIIE/SftA family.</text>
</comment>
<dbReference type="SMART" id="SM00843">
    <property type="entry name" value="Ftsk_gamma"/>
    <property type="match status" value="1"/>
</dbReference>
<dbReference type="GO" id="GO:0005886">
    <property type="term" value="C:plasma membrane"/>
    <property type="evidence" value="ECO:0007669"/>
    <property type="project" value="UniProtKB-SubCell"/>
</dbReference>
<evidence type="ECO:0000256" key="3">
    <source>
        <dbReference type="ARBA" id="ARBA00022475"/>
    </source>
</evidence>
<dbReference type="Gene3D" id="3.40.50.300">
    <property type="entry name" value="P-loop containing nucleotide triphosphate hydrolases"/>
    <property type="match status" value="1"/>
</dbReference>
<dbReference type="AlphaFoldDB" id="A0A2M6W442"/>
<evidence type="ECO:0000256" key="15">
    <source>
        <dbReference type="SAM" id="MobiDB-lite"/>
    </source>
</evidence>
<dbReference type="InterPro" id="IPR036390">
    <property type="entry name" value="WH_DNA-bd_sf"/>
</dbReference>
<keyword evidence="6 14" id="KW-0547">Nucleotide-binding</keyword>
<dbReference type="SUPFAM" id="SSF46785">
    <property type="entry name" value="Winged helix' DNA-binding domain"/>
    <property type="match status" value="1"/>
</dbReference>
<dbReference type="InterPro" id="IPR050206">
    <property type="entry name" value="FtsK/SpoIIIE/SftA"/>
</dbReference>